<dbReference type="Gene3D" id="2.60.40.640">
    <property type="match status" value="2"/>
</dbReference>
<sequence length="324" mass="36462">MAVRCAIIFNGNNDNFKSGEMITGIIEIVLNEKRSLRHLMVTIEGNGEVKWPSLTFSDNGVHSQFTNSEQYFKESIHIFGCSDQLYEEEIVYLDSGIHVYPFSYELPLNLPSSFHGSFGSINYVVTAVVDTLDCNITVVRPFQISNESLLHDVSKFPFVAEVSSEFCFCFFWNAKPLFMAASISHSGYETGDDISVTIELVNRSRVSIMNISVELVQVIIYKSKAPKEHRKVDEKILVKSNGPYVGREKSRIFTSKLAIPNFIPPTQRHACQMIEIHYRINVRLAAQFHQIIRLHPSLTLPITIGIRPNSKETNVGTTAAAIAP</sequence>
<dbReference type="Pfam" id="PF00339">
    <property type="entry name" value="Arrestin_N"/>
    <property type="match status" value="1"/>
</dbReference>
<dbReference type="EMBL" id="JADBJN010000001">
    <property type="protein sequence ID" value="KAG5679883.1"/>
    <property type="molecule type" value="Genomic_DNA"/>
</dbReference>
<keyword evidence="5" id="KW-1185">Reference proteome</keyword>
<gene>
    <name evidence="4" type="ORF">PVAND_009420</name>
</gene>
<keyword evidence="2" id="KW-0716">Sensory transduction</keyword>
<proteinExistence type="inferred from homology"/>
<dbReference type="OrthoDB" id="7789592at2759"/>
<dbReference type="InterPro" id="IPR014752">
    <property type="entry name" value="Arrestin-like_C"/>
</dbReference>
<comment type="caution">
    <text evidence="4">The sequence shown here is derived from an EMBL/GenBank/DDBJ whole genome shotgun (WGS) entry which is preliminary data.</text>
</comment>
<dbReference type="InterPro" id="IPR011022">
    <property type="entry name" value="Arrestin_C-like"/>
</dbReference>
<accession>A0A9J6CDN3</accession>
<dbReference type="GO" id="GO:0005737">
    <property type="term" value="C:cytoplasm"/>
    <property type="evidence" value="ECO:0007669"/>
    <property type="project" value="TreeGrafter"/>
</dbReference>
<comment type="similarity">
    <text evidence="1">Belongs to the arrestin family.</text>
</comment>
<dbReference type="GO" id="GO:0015031">
    <property type="term" value="P:protein transport"/>
    <property type="evidence" value="ECO:0007669"/>
    <property type="project" value="TreeGrafter"/>
</dbReference>
<evidence type="ECO:0000313" key="4">
    <source>
        <dbReference type="EMBL" id="KAG5679883.1"/>
    </source>
</evidence>
<dbReference type="InterPro" id="IPR050357">
    <property type="entry name" value="Arrestin_domain-protein"/>
</dbReference>
<name>A0A9J6CDN3_POLVA</name>
<dbReference type="PANTHER" id="PTHR11188:SF167">
    <property type="entry name" value="ARRESTIN C-TERMINAL-LIKE DOMAIN-CONTAINING PROTEIN-RELATED"/>
    <property type="match status" value="1"/>
</dbReference>
<feature type="domain" description="Arrestin C-terminal-like" evidence="3">
    <location>
        <begin position="173"/>
        <end position="309"/>
    </location>
</feature>
<dbReference type="InterPro" id="IPR014756">
    <property type="entry name" value="Ig_E-set"/>
</dbReference>
<reference evidence="4" key="1">
    <citation type="submission" date="2021-03" db="EMBL/GenBank/DDBJ databases">
        <title>Chromosome level genome of the anhydrobiotic midge Polypedilum vanderplanki.</title>
        <authorList>
            <person name="Yoshida Y."/>
            <person name="Kikawada T."/>
            <person name="Gusev O."/>
        </authorList>
    </citation>
    <scope>NUCLEOTIDE SEQUENCE</scope>
    <source>
        <strain evidence="4">NIAS01</strain>
        <tissue evidence="4">Whole body or cell culture</tissue>
    </source>
</reference>
<dbReference type="PANTHER" id="PTHR11188">
    <property type="entry name" value="ARRESTIN DOMAIN CONTAINING PROTEIN"/>
    <property type="match status" value="1"/>
</dbReference>
<organism evidence="4 5">
    <name type="scientific">Polypedilum vanderplanki</name>
    <name type="common">Sleeping chironomid midge</name>
    <dbReference type="NCBI Taxonomy" id="319348"/>
    <lineage>
        <taxon>Eukaryota</taxon>
        <taxon>Metazoa</taxon>
        <taxon>Ecdysozoa</taxon>
        <taxon>Arthropoda</taxon>
        <taxon>Hexapoda</taxon>
        <taxon>Insecta</taxon>
        <taxon>Pterygota</taxon>
        <taxon>Neoptera</taxon>
        <taxon>Endopterygota</taxon>
        <taxon>Diptera</taxon>
        <taxon>Nematocera</taxon>
        <taxon>Chironomoidea</taxon>
        <taxon>Chironomidae</taxon>
        <taxon>Chironominae</taxon>
        <taxon>Polypedilum</taxon>
        <taxon>Polypedilum</taxon>
    </lineage>
</organism>
<dbReference type="SMART" id="SM01017">
    <property type="entry name" value="Arrestin_C"/>
    <property type="match status" value="1"/>
</dbReference>
<dbReference type="Proteomes" id="UP001107558">
    <property type="component" value="Chromosome 1"/>
</dbReference>
<protein>
    <recommendedName>
        <fullName evidence="3">Arrestin C-terminal-like domain-containing protein</fullName>
    </recommendedName>
</protein>
<dbReference type="InterPro" id="IPR011021">
    <property type="entry name" value="Arrestin-like_N"/>
</dbReference>
<evidence type="ECO:0000256" key="1">
    <source>
        <dbReference type="ARBA" id="ARBA00005298"/>
    </source>
</evidence>
<dbReference type="AlphaFoldDB" id="A0A9J6CDN3"/>
<dbReference type="Pfam" id="PF02752">
    <property type="entry name" value="Arrestin_C"/>
    <property type="match status" value="1"/>
</dbReference>
<dbReference type="SUPFAM" id="SSF81296">
    <property type="entry name" value="E set domains"/>
    <property type="match status" value="2"/>
</dbReference>
<evidence type="ECO:0000256" key="2">
    <source>
        <dbReference type="ARBA" id="ARBA00022606"/>
    </source>
</evidence>
<evidence type="ECO:0000313" key="5">
    <source>
        <dbReference type="Proteomes" id="UP001107558"/>
    </source>
</evidence>
<evidence type="ECO:0000259" key="3">
    <source>
        <dbReference type="SMART" id="SM01017"/>
    </source>
</evidence>